<sequence length="131" mass="14721">MSTDFARTTLPKMLVNSLQGKYNHGLDANTIVMIDRPLHVGTNLHVEKATTSNKNHRHLVIICNKGDNDMLFLMLLDSLHMGEPTRIKNELKKVLAEGHLGVKPRPLSWCQRPDMDANTNSGVQRSGRQLL</sequence>
<feature type="compositionally biased region" description="Polar residues" evidence="1">
    <location>
        <begin position="117"/>
        <end position="131"/>
    </location>
</feature>
<reference evidence="2" key="1">
    <citation type="submission" date="2017-07" db="EMBL/GenBank/DDBJ databases">
        <title>Taro Niue Genome Assembly and Annotation.</title>
        <authorList>
            <person name="Atibalentja N."/>
            <person name="Keating K."/>
            <person name="Fields C.J."/>
        </authorList>
    </citation>
    <scope>NUCLEOTIDE SEQUENCE</scope>
    <source>
        <strain evidence="2">Niue_2</strain>
        <tissue evidence="2">Leaf</tissue>
    </source>
</reference>
<feature type="region of interest" description="Disordered" evidence="1">
    <location>
        <begin position="111"/>
        <end position="131"/>
    </location>
</feature>
<protein>
    <submittedName>
        <fullName evidence="2">Uncharacterized protein</fullName>
    </submittedName>
</protein>
<proteinExistence type="predicted"/>
<evidence type="ECO:0000313" key="2">
    <source>
        <dbReference type="EMBL" id="MQL89149.1"/>
    </source>
</evidence>
<dbReference type="EMBL" id="NMUH01001122">
    <property type="protein sequence ID" value="MQL89149.1"/>
    <property type="molecule type" value="Genomic_DNA"/>
</dbReference>
<keyword evidence="3" id="KW-1185">Reference proteome</keyword>
<dbReference type="Proteomes" id="UP000652761">
    <property type="component" value="Unassembled WGS sequence"/>
</dbReference>
<organism evidence="2 3">
    <name type="scientific">Colocasia esculenta</name>
    <name type="common">Wild taro</name>
    <name type="synonym">Arum esculentum</name>
    <dbReference type="NCBI Taxonomy" id="4460"/>
    <lineage>
        <taxon>Eukaryota</taxon>
        <taxon>Viridiplantae</taxon>
        <taxon>Streptophyta</taxon>
        <taxon>Embryophyta</taxon>
        <taxon>Tracheophyta</taxon>
        <taxon>Spermatophyta</taxon>
        <taxon>Magnoliopsida</taxon>
        <taxon>Liliopsida</taxon>
        <taxon>Araceae</taxon>
        <taxon>Aroideae</taxon>
        <taxon>Colocasieae</taxon>
        <taxon>Colocasia</taxon>
    </lineage>
</organism>
<name>A0A843VCC4_COLES</name>
<gene>
    <name evidence="2" type="ORF">Taro_021725</name>
</gene>
<accession>A0A843VCC4</accession>
<comment type="caution">
    <text evidence="2">The sequence shown here is derived from an EMBL/GenBank/DDBJ whole genome shotgun (WGS) entry which is preliminary data.</text>
</comment>
<evidence type="ECO:0000313" key="3">
    <source>
        <dbReference type="Proteomes" id="UP000652761"/>
    </source>
</evidence>
<dbReference type="AlphaFoldDB" id="A0A843VCC4"/>
<evidence type="ECO:0000256" key="1">
    <source>
        <dbReference type="SAM" id="MobiDB-lite"/>
    </source>
</evidence>